<feature type="signal peptide" evidence="1">
    <location>
        <begin position="1"/>
        <end position="27"/>
    </location>
</feature>
<dbReference type="InterPro" id="IPR002477">
    <property type="entry name" value="Peptidoglycan-bd-like"/>
</dbReference>
<name>A0A1R4H704_9GAMM</name>
<dbReference type="SUPFAM" id="SSF47090">
    <property type="entry name" value="PGBD-like"/>
    <property type="match status" value="1"/>
</dbReference>
<dbReference type="Proteomes" id="UP000195667">
    <property type="component" value="Unassembled WGS sequence"/>
</dbReference>
<keyword evidence="1" id="KW-0732">Signal</keyword>
<dbReference type="Pfam" id="PF01471">
    <property type="entry name" value="PG_binding_1"/>
    <property type="match status" value="1"/>
</dbReference>
<dbReference type="InterPro" id="IPR036365">
    <property type="entry name" value="PGBD-like_sf"/>
</dbReference>
<evidence type="ECO:0000313" key="4">
    <source>
        <dbReference type="Proteomes" id="UP000195667"/>
    </source>
</evidence>
<sequence length="310" mass="33775">MALILKSSLFLYLLVLIQSGYSTVSMAASYNPITHQAQTNLTEQGFSPGTLDGVLGKGTSSAIKAFQTKTNLPTSGILDEATLQKLNIGVSVDRVNAIQDWRVLTKQADIDTLLTGNTAYTNYQANAAAANLDIPGLAILAAMNKSADTFGSRRAGQAGHTNQGYKYMSECLKTNYAPTHWSDLTLHYYCQMSKPRACYTYATSGKSTGVKLSRTLSYSGCATGKLDKAADFSWVTTHQPLVFQFVMFGQTHAFNHEQVQAVINGFYGVRNASDKAECRLKRPRRTEDPNDGTHCLVNKNMSQKLVGKGI</sequence>
<evidence type="ECO:0000256" key="1">
    <source>
        <dbReference type="SAM" id="SignalP"/>
    </source>
</evidence>
<feature type="chain" id="PRO_5012187539" description="Peptidoglycan binding-like domain-containing protein" evidence="1">
    <location>
        <begin position="28"/>
        <end position="310"/>
    </location>
</feature>
<evidence type="ECO:0000259" key="2">
    <source>
        <dbReference type="Pfam" id="PF01471"/>
    </source>
</evidence>
<dbReference type="Gene3D" id="1.10.101.10">
    <property type="entry name" value="PGBD-like superfamily/PGBD"/>
    <property type="match status" value="1"/>
</dbReference>
<keyword evidence="4" id="KW-1185">Reference proteome</keyword>
<organism evidence="3 4">
    <name type="scientific">Crenothrix polyspora</name>
    <dbReference type="NCBI Taxonomy" id="360316"/>
    <lineage>
        <taxon>Bacteria</taxon>
        <taxon>Pseudomonadati</taxon>
        <taxon>Pseudomonadota</taxon>
        <taxon>Gammaproteobacteria</taxon>
        <taxon>Methylococcales</taxon>
        <taxon>Crenotrichaceae</taxon>
        <taxon>Crenothrix</taxon>
    </lineage>
</organism>
<gene>
    <name evidence="3" type="ORF">CRENPOLYSF1_210008</name>
</gene>
<dbReference type="InterPro" id="IPR036366">
    <property type="entry name" value="PGBDSf"/>
</dbReference>
<evidence type="ECO:0000313" key="3">
    <source>
        <dbReference type="EMBL" id="SJM91801.1"/>
    </source>
</evidence>
<dbReference type="RefSeq" id="WP_087143117.1">
    <property type="nucleotide sequence ID" value="NZ_FUKI01000095.1"/>
</dbReference>
<dbReference type="AlphaFoldDB" id="A0A1R4H704"/>
<protein>
    <recommendedName>
        <fullName evidence="2">Peptidoglycan binding-like domain-containing protein</fullName>
    </recommendedName>
</protein>
<accession>A0A1R4H704</accession>
<dbReference type="OrthoDB" id="1523598at2"/>
<dbReference type="EMBL" id="FUKI01000095">
    <property type="protein sequence ID" value="SJM91801.1"/>
    <property type="molecule type" value="Genomic_DNA"/>
</dbReference>
<reference evidence="4" key="1">
    <citation type="submission" date="2017-02" db="EMBL/GenBank/DDBJ databases">
        <authorList>
            <person name="Daims H."/>
        </authorList>
    </citation>
    <scope>NUCLEOTIDE SEQUENCE [LARGE SCALE GENOMIC DNA]</scope>
</reference>
<proteinExistence type="predicted"/>
<feature type="domain" description="Peptidoglycan binding-like" evidence="2">
    <location>
        <begin position="35"/>
        <end position="86"/>
    </location>
</feature>